<dbReference type="Proteomes" id="UP000198915">
    <property type="component" value="Unassembled WGS sequence"/>
</dbReference>
<dbReference type="SMART" id="SM00530">
    <property type="entry name" value="HTH_XRE"/>
    <property type="match status" value="1"/>
</dbReference>
<evidence type="ECO:0000313" key="5">
    <source>
        <dbReference type="Proteomes" id="UP000198915"/>
    </source>
</evidence>
<name>A0A1I3VRC8_9BACL</name>
<dbReference type="InterPro" id="IPR001387">
    <property type="entry name" value="Cro/C1-type_HTH"/>
</dbReference>
<dbReference type="InterPro" id="IPR050807">
    <property type="entry name" value="TransReg_Diox_bact_type"/>
</dbReference>
<dbReference type="PANTHER" id="PTHR46797:SF13">
    <property type="entry name" value="HTH-TYPE TRANSCRIPTIONAL REGULATOR SINR"/>
    <property type="match status" value="1"/>
</dbReference>
<dbReference type="CDD" id="cd00093">
    <property type="entry name" value="HTH_XRE"/>
    <property type="match status" value="1"/>
</dbReference>
<keyword evidence="1" id="KW-0238">DNA-binding</keyword>
<dbReference type="GO" id="GO:0003677">
    <property type="term" value="F:DNA binding"/>
    <property type="evidence" value="ECO:0007669"/>
    <property type="project" value="UniProtKB-KW"/>
</dbReference>
<feature type="domain" description="HTH cro/C1-type" evidence="2">
    <location>
        <begin position="6"/>
        <end position="61"/>
    </location>
</feature>
<dbReference type="EMBL" id="FORT01000007">
    <property type="protein sequence ID" value="SFJ97483.1"/>
    <property type="molecule type" value="Genomic_DNA"/>
</dbReference>
<dbReference type="GO" id="GO:0046983">
    <property type="term" value="F:protein dimerization activity"/>
    <property type="evidence" value="ECO:0007669"/>
    <property type="project" value="InterPro"/>
</dbReference>
<reference evidence="5" key="1">
    <citation type="submission" date="2016-10" db="EMBL/GenBank/DDBJ databases">
        <authorList>
            <person name="Varghese N."/>
            <person name="Submissions S."/>
        </authorList>
    </citation>
    <scope>NUCLEOTIDE SEQUENCE [LARGE SCALE GENOMIC DNA]</scope>
    <source>
        <strain evidence="5">OK042</strain>
    </source>
</reference>
<dbReference type="Pfam" id="PF01381">
    <property type="entry name" value="HTH_3"/>
    <property type="match status" value="1"/>
</dbReference>
<dbReference type="PROSITE" id="PS51500">
    <property type="entry name" value="SIN"/>
    <property type="match status" value="1"/>
</dbReference>
<accession>A0A1I3VRC8</accession>
<keyword evidence="5" id="KW-1185">Reference proteome</keyword>
<dbReference type="InterPro" id="IPR036281">
    <property type="entry name" value="SinR/SinI_dimer_dom_sf"/>
</dbReference>
<evidence type="ECO:0000259" key="2">
    <source>
        <dbReference type="PROSITE" id="PS50943"/>
    </source>
</evidence>
<evidence type="ECO:0000256" key="1">
    <source>
        <dbReference type="ARBA" id="ARBA00023125"/>
    </source>
</evidence>
<dbReference type="InterPro" id="IPR010982">
    <property type="entry name" value="Lambda_DNA-bd_dom_sf"/>
</dbReference>
<dbReference type="InterPro" id="IPR010981">
    <property type="entry name" value="SinR/SinI_dimer_dom"/>
</dbReference>
<dbReference type="AlphaFoldDB" id="A0A1I3VRC8"/>
<protein>
    <submittedName>
        <fullName evidence="4">Transcriptional regulator</fullName>
    </submittedName>
</protein>
<feature type="domain" description="Sin" evidence="3">
    <location>
        <begin position="63"/>
        <end position="101"/>
    </location>
</feature>
<dbReference type="SUPFAM" id="SSF47413">
    <property type="entry name" value="lambda repressor-like DNA-binding domains"/>
    <property type="match status" value="1"/>
</dbReference>
<dbReference type="GO" id="GO:0005829">
    <property type="term" value="C:cytosol"/>
    <property type="evidence" value="ECO:0007669"/>
    <property type="project" value="TreeGrafter"/>
</dbReference>
<sequence>MIGTRIKNLRKEKGISLSQLAERAGVAKSYLSSIERDIQSNPSLQFIEKIAQVLDVPMNTLIEKDPAAEQDLDQEWNQLVLEAMKSGVSKEEFRGFLEFQKWKLSQNKE</sequence>
<evidence type="ECO:0000313" key="4">
    <source>
        <dbReference type="EMBL" id="SFJ97483.1"/>
    </source>
</evidence>
<evidence type="ECO:0000259" key="3">
    <source>
        <dbReference type="PROSITE" id="PS51500"/>
    </source>
</evidence>
<dbReference type="RefSeq" id="WP_092268663.1">
    <property type="nucleotide sequence ID" value="NZ_BJOE01000021.1"/>
</dbReference>
<dbReference type="GeneID" id="301132368"/>
<gene>
    <name evidence="4" type="ORF">SAMN05518846_107133</name>
</gene>
<dbReference type="Gene3D" id="1.10.260.40">
    <property type="entry name" value="lambda repressor-like DNA-binding domains"/>
    <property type="match status" value="1"/>
</dbReference>
<proteinExistence type="predicted"/>
<dbReference type="SUPFAM" id="SSF47406">
    <property type="entry name" value="SinR repressor dimerisation domain-like"/>
    <property type="match status" value="1"/>
</dbReference>
<dbReference type="Pfam" id="PF08671">
    <property type="entry name" value="SinI"/>
    <property type="match status" value="1"/>
</dbReference>
<dbReference type="STRING" id="1884381.SAMN05518846_107133"/>
<dbReference type="PANTHER" id="PTHR46797">
    <property type="entry name" value="HTH-TYPE TRANSCRIPTIONAL REGULATOR"/>
    <property type="match status" value="1"/>
</dbReference>
<organism evidence="4 5">
    <name type="scientific">Brevibacillus centrosporus</name>
    <dbReference type="NCBI Taxonomy" id="54910"/>
    <lineage>
        <taxon>Bacteria</taxon>
        <taxon>Bacillati</taxon>
        <taxon>Bacillota</taxon>
        <taxon>Bacilli</taxon>
        <taxon>Bacillales</taxon>
        <taxon>Paenibacillaceae</taxon>
        <taxon>Brevibacillus</taxon>
    </lineage>
</organism>
<dbReference type="GO" id="GO:0003700">
    <property type="term" value="F:DNA-binding transcription factor activity"/>
    <property type="evidence" value="ECO:0007669"/>
    <property type="project" value="TreeGrafter"/>
</dbReference>
<dbReference type="PROSITE" id="PS50943">
    <property type="entry name" value="HTH_CROC1"/>
    <property type="match status" value="1"/>
</dbReference>